<dbReference type="InterPro" id="IPR004023">
    <property type="entry name" value="Mago_nashi"/>
</dbReference>
<gene>
    <name evidence="5" type="ORF">BOH78_2082</name>
    <name evidence="4" type="ORF">C5L36_0B02500</name>
    <name evidence="6" type="ORF">CAS74_003350</name>
</gene>
<dbReference type="VEuPathDB" id="FungiDB:C5L36_0B02500"/>
<comment type="similarity">
    <text evidence="2">Belongs to the mago nashi family.</text>
</comment>
<dbReference type="GO" id="GO:0035145">
    <property type="term" value="C:exon-exon junction complex"/>
    <property type="evidence" value="ECO:0007669"/>
    <property type="project" value="InterPro"/>
</dbReference>
<dbReference type="PANTHER" id="PTHR12638">
    <property type="entry name" value="PROTEIN MAGO NASHI HOMOLOG"/>
    <property type="match status" value="1"/>
</dbReference>
<dbReference type="Proteomes" id="UP000189274">
    <property type="component" value="Unassembled WGS sequence"/>
</dbReference>
<sequence>MSDSFDLNVGSTDTEFYLRFYSGGYKDNVHGHEFLEFDIRHNPGDKFATLRYANQTNYRNEELIRKEVCISLLVLEEILCIVKESQILLESDVFWPKAERESKQEIEIRCGNKKKVLKTVGRLSLVSIKGMNDAESLKIFYYLVQDLKTFIFSLISLHFKVNPLFS</sequence>
<dbReference type="PANTHER" id="PTHR12638:SF0">
    <property type="entry name" value="MAGO HOMOLOG, EXON JUNCTION COMPLEX SUBUNIT-RELATED"/>
    <property type="match status" value="1"/>
</dbReference>
<dbReference type="Proteomes" id="UP000195871">
    <property type="component" value="Unassembled WGS sequence"/>
</dbReference>
<dbReference type="SUPFAM" id="SSF89817">
    <property type="entry name" value="Mago nashi protein"/>
    <property type="match status" value="1"/>
</dbReference>
<keyword evidence="9" id="KW-1185">Reference proteome</keyword>
<dbReference type="OrthoDB" id="6495301at2759"/>
<dbReference type="Gene3D" id="3.30.1560.10">
    <property type="entry name" value="Mago nashi"/>
    <property type="match status" value="1"/>
</dbReference>
<evidence type="ECO:0000313" key="7">
    <source>
        <dbReference type="Proteomes" id="UP000189274"/>
    </source>
</evidence>
<dbReference type="EMBL" id="CP028774">
    <property type="protein sequence ID" value="AWU74991.1"/>
    <property type="molecule type" value="Genomic_DNA"/>
</dbReference>
<dbReference type="Pfam" id="PF02792">
    <property type="entry name" value="Mago_nashi"/>
    <property type="match status" value="1"/>
</dbReference>
<evidence type="ECO:0000313" key="6">
    <source>
        <dbReference type="EMBL" id="OUT21235.1"/>
    </source>
</evidence>
<reference evidence="7" key="1">
    <citation type="journal article" date="2017" name="Genome Announc.">
        <title>Genome sequences of Cyberlindnera fabianii 65, Pichia kudriavzevii 129, and Saccharomyces cerevisiae 131 isolated from fermented masau fruits in Zimbabwe.</title>
        <authorList>
            <person name="van Rijswijck I.M.H."/>
            <person name="Derks M.F.L."/>
            <person name="Abee T."/>
            <person name="de Ridder D."/>
            <person name="Smid E.J."/>
        </authorList>
    </citation>
    <scope>NUCLEOTIDE SEQUENCE [LARGE SCALE GENOMIC DNA]</scope>
    <source>
        <strain evidence="7">129</strain>
    </source>
</reference>
<dbReference type="GO" id="GO:0008380">
    <property type="term" value="P:RNA splicing"/>
    <property type="evidence" value="ECO:0007669"/>
    <property type="project" value="InterPro"/>
</dbReference>
<organism evidence="5 7">
    <name type="scientific">Pichia kudriavzevii</name>
    <name type="common">Yeast</name>
    <name type="synonym">Issatchenkia orientalis</name>
    <dbReference type="NCBI Taxonomy" id="4909"/>
    <lineage>
        <taxon>Eukaryota</taxon>
        <taxon>Fungi</taxon>
        <taxon>Dikarya</taxon>
        <taxon>Ascomycota</taxon>
        <taxon>Saccharomycotina</taxon>
        <taxon>Pichiomycetes</taxon>
        <taxon>Pichiales</taxon>
        <taxon>Pichiaceae</taxon>
        <taxon>Pichia</taxon>
    </lineage>
</organism>
<dbReference type="Proteomes" id="UP000249293">
    <property type="component" value="Chromosome 2"/>
</dbReference>
<evidence type="ECO:0000313" key="4">
    <source>
        <dbReference type="EMBL" id="AWU74991.1"/>
    </source>
</evidence>
<evidence type="ECO:0000256" key="2">
    <source>
        <dbReference type="ARBA" id="ARBA00009270"/>
    </source>
</evidence>
<comment type="subcellular location">
    <subcellularLocation>
        <location evidence="1">Nucleus</location>
    </subcellularLocation>
</comment>
<name>A0A1V2LR29_PICKU</name>
<reference evidence="4 9" key="4">
    <citation type="submission" date="2018-06" db="EMBL/GenBank/DDBJ databases">
        <title>Population genomics shows no distinction between pathogenic Candida krusei and environmental Pichia kudriavzevii: One species, four names.</title>
        <authorList>
            <person name="Douglass A.P."/>
            <person name="Offei B."/>
            <person name="Braun-Galleani S."/>
            <person name="Coughlan A.Y."/>
            <person name="Martos A."/>
            <person name="Ortiz-Merino R.A."/>
            <person name="Byrne K.P."/>
            <person name="Wolfe K.H."/>
        </authorList>
    </citation>
    <scope>NUCLEOTIDE SEQUENCE [LARGE SCALE GENOMIC DNA]</scope>
    <source>
        <strain evidence="4 9">CBS573</strain>
    </source>
</reference>
<dbReference type="InterPro" id="IPR036605">
    <property type="entry name" value="Mago_nashi_sf"/>
</dbReference>
<evidence type="ECO:0000256" key="1">
    <source>
        <dbReference type="ARBA" id="ARBA00004123"/>
    </source>
</evidence>
<evidence type="ECO:0000313" key="5">
    <source>
        <dbReference type="EMBL" id="ONH74864.1"/>
    </source>
</evidence>
<evidence type="ECO:0000313" key="9">
    <source>
        <dbReference type="Proteomes" id="UP000249293"/>
    </source>
</evidence>
<protein>
    <submittedName>
        <fullName evidence="5">Protein mago nashi</fullName>
    </submittedName>
</protein>
<accession>A0A1V2LR29</accession>
<reference evidence="5" key="2">
    <citation type="submission" date="2017-01" db="EMBL/GenBank/DDBJ databases">
        <authorList>
            <person name="Mah S.A."/>
            <person name="Swanson W.J."/>
            <person name="Moy G.W."/>
            <person name="Vacquier V.D."/>
        </authorList>
    </citation>
    <scope>NUCLEOTIDE SEQUENCE [LARGE SCALE GENOMIC DNA]</scope>
    <source>
        <strain evidence="5">129</strain>
    </source>
</reference>
<keyword evidence="3" id="KW-0539">Nucleus</keyword>
<dbReference type="EMBL" id="MQVM01000008">
    <property type="protein sequence ID" value="ONH74864.1"/>
    <property type="molecule type" value="Genomic_DNA"/>
</dbReference>
<evidence type="ECO:0000313" key="8">
    <source>
        <dbReference type="Proteomes" id="UP000195871"/>
    </source>
</evidence>
<dbReference type="STRING" id="4909.A0A1V2LR29"/>
<dbReference type="AlphaFoldDB" id="A0A1V2LR29"/>
<evidence type="ECO:0000256" key="3">
    <source>
        <dbReference type="ARBA" id="ARBA00023242"/>
    </source>
</evidence>
<proteinExistence type="inferred from homology"/>
<dbReference type="EMBL" id="NHMM01000005">
    <property type="protein sequence ID" value="OUT21235.1"/>
    <property type="molecule type" value="Genomic_DNA"/>
</dbReference>
<reference evidence="6 8" key="3">
    <citation type="submission" date="2017-05" db="EMBL/GenBank/DDBJ databases">
        <title>The Genome Sequence of Candida krusei Ckrusei653.</title>
        <authorList>
            <person name="Cuomo C."/>
            <person name="Forche A."/>
            <person name="Young S."/>
            <person name="Abouelleil A."/>
            <person name="Cao P."/>
            <person name="Chapman S."/>
            <person name="Cusick C."/>
            <person name="Shea T."/>
            <person name="Nusbaum C."/>
            <person name="Birren B."/>
        </authorList>
    </citation>
    <scope>NUCLEOTIDE SEQUENCE [LARGE SCALE GENOMIC DNA]</scope>
    <source>
        <strain evidence="6 8">Ckrusei653</strain>
    </source>
</reference>